<dbReference type="Proteomes" id="UP000467349">
    <property type="component" value="Unassembled WGS sequence"/>
</dbReference>
<sequence>MAQKIMSLQNRKNQKRRFIFLFLLPTLICFFLFYFYSVVTIFLTSFAKWDYTN</sequence>
<keyword evidence="1" id="KW-1133">Transmembrane helix</keyword>
<keyword evidence="1" id="KW-0812">Transmembrane</keyword>
<dbReference type="AlphaFoldDB" id="A0A7X2XNB5"/>
<name>A0A7X2XNB5_STREE</name>
<protein>
    <submittedName>
        <fullName evidence="2">Sugar ABC transporter permease</fullName>
    </submittedName>
</protein>
<feature type="non-terminal residue" evidence="2">
    <location>
        <position position="53"/>
    </location>
</feature>
<keyword evidence="1" id="KW-0472">Membrane</keyword>
<gene>
    <name evidence="2" type="ORF">GM545_13905</name>
</gene>
<comment type="caution">
    <text evidence="2">The sequence shown here is derived from an EMBL/GenBank/DDBJ whole genome shotgun (WGS) entry which is preliminary data.</text>
</comment>
<reference evidence="2 3" key="1">
    <citation type="submission" date="2019-11" db="EMBL/GenBank/DDBJ databases">
        <title>Growth characteristics of pneumococcus vary with the chemical composition of the capsule and with environmental conditions.</title>
        <authorList>
            <person name="Tothpal A."/>
            <person name="Desobry K."/>
            <person name="Joshi S."/>
            <person name="Wyllie A.L."/>
            <person name="Weinberger D.M."/>
        </authorList>
    </citation>
    <scope>NUCLEOTIDE SEQUENCE [LARGE SCALE GENOMIC DNA]</scope>
    <source>
        <strain evidence="3">pnumococcus09N</strain>
    </source>
</reference>
<evidence type="ECO:0000313" key="3">
    <source>
        <dbReference type="Proteomes" id="UP000467349"/>
    </source>
</evidence>
<evidence type="ECO:0000313" key="2">
    <source>
        <dbReference type="EMBL" id="MTV44622.1"/>
    </source>
</evidence>
<dbReference type="EMBL" id="WNHU01000586">
    <property type="protein sequence ID" value="MTV44622.1"/>
    <property type="molecule type" value="Genomic_DNA"/>
</dbReference>
<accession>A0A7X2XNB5</accession>
<feature type="transmembrane region" description="Helical" evidence="1">
    <location>
        <begin position="20"/>
        <end position="43"/>
    </location>
</feature>
<organism evidence="2 3">
    <name type="scientific">Streptococcus pneumoniae</name>
    <dbReference type="NCBI Taxonomy" id="1313"/>
    <lineage>
        <taxon>Bacteria</taxon>
        <taxon>Bacillati</taxon>
        <taxon>Bacillota</taxon>
        <taxon>Bacilli</taxon>
        <taxon>Lactobacillales</taxon>
        <taxon>Streptococcaceae</taxon>
        <taxon>Streptococcus</taxon>
    </lineage>
</organism>
<proteinExistence type="predicted"/>
<evidence type="ECO:0000256" key="1">
    <source>
        <dbReference type="SAM" id="Phobius"/>
    </source>
</evidence>